<feature type="transmembrane region" description="Helical" evidence="1">
    <location>
        <begin position="196"/>
        <end position="215"/>
    </location>
</feature>
<accession>A0A914M0E9</accession>
<protein>
    <submittedName>
        <fullName evidence="3">Uncharacterized protein</fullName>
    </submittedName>
</protein>
<feature type="transmembrane region" description="Helical" evidence="1">
    <location>
        <begin position="71"/>
        <end position="87"/>
    </location>
</feature>
<feature type="transmembrane region" description="Helical" evidence="1">
    <location>
        <begin position="133"/>
        <end position="154"/>
    </location>
</feature>
<evidence type="ECO:0000256" key="1">
    <source>
        <dbReference type="SAM" id="Phobius"/>
    </source>
</evidence>
<keyword evidence="1" id="KW-0812">Transmembrane</keyword>
<dbReference type="AlphaFoldDB" id="A0A914M0E9"/>
<proteinExistence type="predicted"/>
<organism evidence="2 3">
    <name type="scientific">Meloidogyne incognita</name>
    <name type="common">Southern root-knot nematode worm</name>
    <name type="synonym">Oxyuris incognita</name>
    <dbReference type="NCBI Taxonomy" id="6306"/>
    <lineage>
        <taxon>Eukaryota</taxon>
        <taxon>Metazoa</taxon>
        <taxon>Ecdysozoa</taxon>
        <taxon>Nematoda</taxon>
        <taxon>Chromadorea</taxon>
        <taxon>Rhabditida</taxon>
        <taxon>Tylenchina</taxon>
        <taxon>Tylenchomorpha</taxon>
        <taxon>Tylenchoidea</taxon>
        <taxon>Meloidogynidae</taxon>
        <taxon>Meloidogyninae</taxon>
        <taxon>Meloidogyne</taxon>
        <taxon>Meloidogyne incognita group</taxon>
    </lineage>
</organism>
<dbReference type="Proteomes" id="UP000887563">
    <property type="component" value="Unplaced"/>
</dbReference>
<name>A0A914M0E9_MELIC</name>
<feature type="transmembrane region" description="Helical" evidence="1">
    <location>
        <begin position="107"/>
        <end position="126"/>
    </location>
</feature>
<reference evidence="3" key="1">
    <citation type="submission" date="2022-11" db="UniProtKB">
        <authorList>
            <consortium name="WormBaseParasite"/>
        </authorList>
    </citation>
    <scope>IDENTIFICATION</scope>
</reference>
<feature type="transmembrane region" description="Helical" evidence="1">
    <location>
        <begin position="21"/>
        <end position="41"/>
    </location>
</feature>
<dbReference type="WBParaSite" id="Minc3s01114g20854">
    <property type="protein sequence ID" value="Minc3s01114g20854"/>
    <property type="gene ID" value="Minc3s01114g20854"/>
</dbReference>
<evidence type="ECO:0000313" key="3">
    <source>
        <dbReference type="WBParaSite" id="Minc3s01114g20854"/>
    </source>
</evidence>
<keyword evidence="2" id="KW-1185">Reference proteome</keyword>
<keyword evidence="1" id="KW-1133">Transmembrane helix</keyword>
<sequence length="251" mass="29103">MEQYFNSLFQSSNTQNKHVKLICNEMFHLFMALLLEAWMGLLANFFSIWKSVAACIVGLVNFFLDNFLDKFYANFVFGFMFGFFIVFKHYMENKIGPLLQTVATSFWMGYSKVVVYSCTCSAFWFLKMLIAVLVVFINILHMVFVVIVVNVSTVKKLKIGYVFPILVFSSNINTTNATDSIKKFFNDHLTTITTTIYIYTSILSIVAVLVICFILSKLDQKFWQNVNCQKKLDLEHGKEEKVKKIFLMIIK</sequence>
<evidence type="ECO:0000313" key="2">
    <source>
        <dbReference type="Proteomes" id="UP000887563"/>
    </source>
</evidence>
<keyword evidence="1" id="KW-0472">Membrane</keyword>